<dbReference type="AlphaFoldDB" id="A0A841PVS8"/>
<dbReference type="PANTHER" id="PTHR22912:SF151">
    <property type="entry name" value="DIHYDROLIPOYL DEHYDROGENASE, MITOCHONDRIAL"/>
    <property type="match status" value="1"/>
</dbReference>
<evidence type="ECO:0000256" key="2">
    <source>
        <dbReference type="ARBA" id="ARBA00022630"/>
    </source>
</evidence>
<evidence type="ECO:0000256" key="7">
    <source>
        <dbReference type="PIRSR" id="PIRSR000350-3"/>
    </source>
</evidence>
<feature type="binding site" evidence="7">
    <location>
        <position position="312"/>
    </location>
    <ligand>
        <name>FAD</name>
        <dbReference type="ChEBI" id="CHEBI:57692"/>
    </ligand>
</feature>
<dbReference type="InterPro" id="IPR001100">
    <property type="entry name" value="Pyr_nuc-diS_OxRdtase"/>
</dbReference>
<organism evidence="11 12">
    <name type="scientific">Geomicrobium halophilum</name>
    <dbReference type="NCBI Taxonomy" id="549000"/>
    <lineage>
        <taxon>Bacteria</taxon>
        <taxon>Bacillati</taxon>
        <taxon>Bacillota</taxon>
        <taxon>Bacilli</taxon>
        <taxon>Bacillales</taxon>
        <taxon>Geomicrobium</taxon>
    </lineage>
</organism>
<dbReference type="Pfam" id="PF07992">
    <property type="entry name" value="Pyr_redox_2"/>
    <property type="match status" value="1"/>
</dbReference>
<dbReference type="GO" id="GO:0050660">
    <property type="term" value="F:flavin adenine dinucleotide binding"/>
    <property type="evidence" value="ECO:0007669"/>
    <property type="project" value="TreeGrafter"/>
</dbReference>
<evidence type="ECO:0000256" key="1">
    <source>
        <dbReference type="ARBA" id="ARBA00007532"/>
    </source>
</evidence>
<evidence type="ECO:0000256" key="5">
    <source>
        <dbReference type="ARBA" id="ARBA00023027"/>
    </source>
</evidence>
<dbReference type="Pfam" id="PF02852">
    <property type="entry name" value="Pyr_redox_dim"/>
    <property type="match status" value="1"/>
</dbReference>
<name>A0A841PVS8_9BACL</name>
<dbReference type="FunFam" id="3.30.390.30:FF:000001">
    <property type="entry name" value="Dihydrolipoyl dehydrogenase"/>
    <property type="match status" value="1"/>
</dbReference>
<feature type="domain" description="FAD/NAD(P)-binding" evidence="10">
    <location>
        <begin position="11"/>
        <end position="327"/>
    </location>
</feature>
<keyword evidence="5 7" id="KW-0520">NAD</keyword>
<gene>
    <name evidence="11" type="ORF">HNR44_003333</name>
</gene>
<dbReference type="Gene3D" id="3.50.50.60">
    <property type="entry name" value="FAD/NAD(P)-binding domain"/>
    <property type="match status" value="2"/>
</dbReference>
<dbReference type="RefSeq" id="WP_184405405.1">
    <property type="nucleotide sequence ID" value="NZ_JACHHJ010000006.1"/>
</dbReference>
<dbReference type="SUPFAM" id="SSF55424">
    <property type="entry name" value="FAD/NAD-linked reductases, dimerisation (C-terminal) domain"/>
    <property type="match status" value="1"/>
</dbReference>
<dbReference type="EC" id="1.8.1.4" evidence="11"/>
<dbReference type="InterPro" id="IPR004099">
    <property type="entry name" value="Pyr_nucl-diS_OxRdtase_dimer"/>
</dbReference>
<dbReference type="GO" id="GO:0004148">
    <property type="term" value="F:dihydrolipoyl dehydrogenase (NADH) activity"/>
    <property type="evidence" value="ECO:0007669"/>
    <property type="project" value="UniProtKB-EC"/>
</dbReference>
<keyword evidence="4 11" id="KW-0560">Oxidoreductase</keyword>
<dbReference type="PANTHER" id="PTHR22912">
    <property type="entry name" value="DISULFIDE OXIDOREDUCTASE"/>
    <property type="match status" value="1"/>
</dbReference>
<evidence type="ECO:0000313" key="11">
    <source>
        <dbReference type="EMBL" id="MBB6451326.1"/>
    </source>
</evidence>
<keyword evidence="3 7" id="KW-0274">FAD</keyword>
<comment type="similarity">
    <text evidence="1">Belongs to the class-I pyridine nucleotide-disulfide oxidoreductase family.</text>
</comment>
<dbReference type="PIRSF" id="PIRSF000350">
    <property type="entry name" value="Mercury_reductase_MerA"/>
    <property type="match status" value="1"/>
</dbReference>
<evidence type="ECO:0000256" key="4">
    <source>
        <dbReference type="ARBA" id="ARBA00023002"/>
    </source>
</evidence>
<dbReference type="InterPro" id="IPR050151">
    <property type="entry name" value="Class-I_Pyr_Nuc-Dis_Oxidored"/>
</dbReference>
<keyword evidence="12" id="KW-1185">Reference proteome</keyword>
<evidence type="ECO:0000313" key="12">
    <source>
        <dbReference type="Proteomes" id="UP000568839"/>
    </source>
</evidence>
<dbReference type="GO" id="GO:0006103">
    <property type="term" value="P:2-oxoglutarate metabolic process"/>
    <property type="evidence" value="ECO:0007669"/>
    <property type="project" value="TreeGrafter"/>
</dbReference>
<feature type="binding site" evidence="7">
    <location>
        <position position="56"/>
    </location>
    <ligand>
        <name>FAD</name>
        <dbReference type="ChEBI" id="CHEBI:57692"/>
    </ligand>
</feature>
<dbReference type="InterPro" id="IPR023753">
    <property type="entry name" value="FAD/NAD-binding_dom"/>
</dbReference>
<reference evidence="11 12" key="1">
    <citation type="submission" date="2020-08" db="EMBL/GenBank/DDBJ databases">
        <title>Genomic Encyclopedia of Type Strains, Phase IV (KMG-IV): sequencing the most valuable type-strain genomes for metagenomic binning, comparative biology and taxonomic classification.</title>
        <authorList>
            <person name="Goeker M."/>
        </authorList>
    </citation>
    <scope>NUCLEOTIDE SEQUENCE [LARGE SCALE GENOMIC DNA]</scope>
    <source>
        <strain evidence="11 12">DSM 21769</strain>
    </source>
</reference>
<dbReference type="PRINTS" id="PR00368">
    <property type="entry name" value="FADPNR"/>
</dbReference>
<protein>
    <submittedName>
        <fullName evidence="11">Dihydrolipoamide dehydrogenase</fullName>
        <ecNumber evidence="11">1.8.1.4</ecNumber>
    </submittedName>
</protein>
<evidence type="ECO:0000256" key="8">
    <source>
        <dbReference type="PIRSR" id="PIRSR000350-4"/>
    </source>
</evidence>
<dbReference type="PRINTS" id="PR00411">
    <property type="entry name" value="PNDRDTASEI"/>
</dbReference>
<feature type="active site" description="Proton acceptor" evidence="6">
    <location>
        <position position="444"/>
    </location>
</feature>
<dbReference type="InterPro" id="IPR016156">
    <property type="entry name" value="FAD/NAD-linked_Rdtase_dimer_sf"/>
</dbReference>
<evidence type="ECO:0000259" key="9">
    <source>
        <dbReference type="Pfam" id="PF02852"/>
    </source>
</evidence>
<evidence type="ECO:0000256" key="6">
    <source>
        <dbReference type="PIRSR" id="PIRSR000350-2"/>
    </source>
</evidence>
<accession>A0A841PVS8</accession>
<keyword evidence="7" id="KW-0547">Nucleotide-binding</keyword>
<comment type="caution">
    <text evidence="11">The sequence shown here is derived from an EMBL/GenBank/DDBJ whole genome shotgun (WGS) entry which is preliminary data.</text>
</comment>
<comment type="cofactor">
    <cofactor evidence="7">
        <name>FAD</name>
        <dbReference type="ChEBI" id="CHEBI:57692"/>
    </cofactor>
    <text evidence="7">Binds 1 FAD per subunit.</text>
</comment>
<feature type="disulfide bond" description="Redox-active" evidence="8">
    <location>
        <begin position="47"/>
        <end position="52"/>
    </location>
</feature>
<proteinExistence type="inferred from homology"/>
<dbReference type="Gene3D" id="3.30.390.30">
    <property type="match status" value="1"/>
</dbReference>
<feature type="domain" description="Pyridine nucleotide-disulphide oxidoreductase dimerisation" evidence="9">
    <location>
        <begin position="347"/>
        <end position="454"/>
    </location>
</feature>
<dbReference type="SUPFAM" id="SSF51905">
    <property type="entry name" value="FAD/NAD(P)-binding domain"/>
    <property type="match status" value="2"/>
</dbReference>
<dbReference type="InterPro" id="IPR036188">
    <property type="entry name" value="FAD/NAD-bd_sf"/>
</dbReference>
<evidence type="ECO:0000259" key="10">
    <source>
        <dbReference type="Pfam" id="PF07992"/>
    </source>
</evidence>
<feature type="binding site" evidence="7">
    <location>
        <begin position="147"/>
        <end position="149"/>
    </location>
    <ligand>
        <name>FAD</name>
        <dbReference type="ChEBI" id="CHEBI:57692"/>
    </ligand>
</feature>
<dbReference type="Proteomes" id="UP000568839">
    <property type="component" value="Unassembled WGS sequence"/>
</dbReference>
<sequence>MVVGDFAHEKEVLIIGGGPGGYHAAIRAAQLGKEVTLVEKQALGGICLNNGCISSKVFAEAAKRMRDAHDFPSFGMTFESFTFDINELQKHKATVINSLTKGVQALLKKHNVEVIQGTATFLSDNQVGVENGDSFEKYEFEQAVIATGSSYVRPKGFTLTHERILDPTSIYEQTECPDHLIVCGSDYQAIEVASSFSAFGTKITFALDGPLPYDETINKELIRLFKKSKIKILKDAALKKVSPYEKHLEATFRLGDQEQTITASHIYLPDERVANTKALRLEVCGIEVMNEGLITITETTQTNQPHIFAVGDVTAHGSLAVEAIKQGKVAGERIGGKKSVWDPWARPNVGYSIRPIATTGLTEEEALNEGYDIHIGEFPLASNGYASIINKKEGLFKIISEKETDVILGCHLIGEGSVAFISQAVQALEMGARMEDLTYPYYPHPSLNEAWLEASEALTGMAIHRTSS</sequence>
<feature type="binding site" evidence="7">
    <location>
        <begin position="184"/>
        <end position="191"/>
    </location>
    <ligand>
        <name>NAD(+)</name>
        <dbReference type="ChEBI" id="CHEBI:57540"/>
    </ligand>
</feature>
<keyword evidence="2" id="KW-0285">Flavoprotein</keyword>
<evidence type="ECO:0000256" key="3">
    <source>
        <dbReference type="ARBA" id="ARBA00022827"/>
    </source>
</evidence>
<dbReference type="EMBL" id="JACHHJ010000006">
    <property type="protein sequence ID" value="MBB6451326.1"/>
    <property type="molecule type" value="Genomic_DNA"/>
</dbReference>